<evidence type="ECO:0000256" key="1">
    <source>
        <dbReference type="SAM" id="MobiDB-lite"/>
    </source>
</evidence>
<proteinExistence type="predicted"/>
<dbReference type="EMBL" id="HBIM01004152">
    <property type="protein sequence ID" value="CAE0405541.1"/>
    <property type="molecule type" value="Transcribed_RNA"/>
</dbReference>
<evidence type="ECO:0000313" key="3">
    <source>
        <dbReference type="EMBL" id="CAE0405541.1"/>
    </source>
</evidence>
<dbReference type="Pfam" id="PF00856">
    <property type="entry name" value="SET"/>
    <property type="match status" value="1"/>
</dbReference>
<dbReference type="SUPFAM" id="SSF82199">
    <property type="entry name" value="SET domain"/>
    <property type="match status" value="1"/>
</dbReference>
<dbReference type="PROSITE" id="PS50280">
    <property type="entry name" value="SET"/>
    <property type="match status" value="1"/>
</dbReference>
<sequence length="267" mass="30220">MGMGMMILVRARFVISRFGSYSPLLVGARSLTSFASSRPWWWRIPSLSSSFSLFSLAPQKRHSSSSSNSNSSSNTSTTTTTNKNKNDTMEENHHYLLQQEIDQANAKHEGRLLICQVGDVGWGLITQCHFARGDVVMQARALEVMDRPTSHTVQLDWDKHVQMDLPARFVNHRCHSANLAVQENALGAFNYVAARDIHPGEELNWDYVDSEYDMNTPFKCVCGDAHCRKLVRGWRYSPEDALRKDPAFLPKYRQVAEMDEEQSSTSG</sequence>
<name>A0A7S3P443_9STRA</name>
<dbReference type="AlphaFoldDB" id="A0A7S3P443"/>
<dbReference type="PANTHER" id="PTHR12350">
    <property type="entry name" value="HISTONE-LYSINE N-METHYLTRANSFERASE-RELATED"/>
    <property type="match status" value="1"/>
</dbReference>
<dbReference type="InterPro" id="IPR053201">
    <property type="entry name" value="Flavunoidine_N-MTase"/>
</dbReference>
<reference evidence="3" key="1">
    <citation type="submission" date="2021-01" db="EMBL/GenBank/DDBJ databases">
        <authorList>
            <person name="Corre E."/>
            <person name="Pelletier E."/>
            <person name="Niang G."/>
            <person name="Scheremetjew M."/>
            <person name="Finn R."/>
            <person name="Kale V."/>
            <person name="Holt S."/>
            <person name="Cochrane G."/>
            <person name="Meng A."/>
            <person name="Brown T."/>
            <person name="Cohen L."/>
        </authorList>
    </citation>
    <scope>NUCLEOTIDE SEQUENCE</scope>
    <source>
        <strain evidence="3">CCMP127</strain>
    </source>
</reference>
<dbReference type="PANTHER" id="PTHR12350:SF19">
    <property type="entry name" value="SET DOMAIN-CONTAINING PROTEIN"/>
    <property type="match status" value="1"/>
</dbReference>
<gene>
    <name evidence="3" type="ORF">ACOF00016_LOCUS3553</name>
</gene>
<dbReference type="Gene3D" id="2.170.270.10">
    <property type="entry name" value="SET domain"/>
    <property type="match status" value="1"/>
</dbReference>
<organism evidence="3">
    <name type="scientific">Amphora coffeiformis</name>
    <dbReference type="NCBI Taxonomy" id="265554"/>
    <lineage>
        <taxon>Eukaryota</taxon>
        <taxon>Sar</taxon>
        <taxon>Stramenopiles</taxon>
        <taxon>Ochrophyta</taxon>
        <taxon>Bacillariophyta</taxon>
        <taxon>Bacillariophyceae</taxon>
        <taxon>Bacillariophycidae</taxon>
        <taxon>Thalassiophysales</taxon>
        <taxon>Catenulaceae</taxon>
        <taxon>Amphora</taxon>
    </lineage>
</organism>
<feature type="compositionally biased region" description="Low complexity" evidence="1">
    <location>
        <begin position="64"/>
        <end position="83"/>
    </location>
</feature>
<evidence type="ECO:0000259" key="2">
    <source>
        <dbReference type="PROSITE" id="PS50280"/>
    </source>
</evidence>
<feature type="region of interest" description="Disordered" evidence="1">
    <location>
        <begin position="61"/>
        <end position="86"/>
    </location>
</feature>
<dbReference type="InterPro" id="IPR046341">
    <property type="entry name" value="SET_dom_sf"/>
</dbReference>
<feature type="domain" description="SET" evidence="2">
    <location>
        <begin position="110"/>
        <end position="208"/>
    </location>
</feature>
<dbReference type="InterPro" id="IPR001214">
    <property type="entry name" value="SET_dom"/>
</dbReference>
<accession>A0A7S3P443</accession>
<protein>
    <recommendedName>
        <fullName evidence="2">SET domain-containing protein</fullName>
    </recommendedName>
</protein>